<keyword evidence="16" id="KW-1185">Reference proteome</keyword>
<feature type="transmembrane region" description="Helical" evidence="13">
    <location>
        <begin position="72"/>
        <end position="89"/>
    </location>
</feature>
<dbReference type="Gene3D" id="1.10.287.130">
    <property type="match status" value="1"/>
</dbReference>
<comment type="catalytic activity">
    <reaction evidence="1">
        <text>ATP + protein L-histidine = ADP + protein N-phospho-L-histidine.</text>
        <dbReference type="EC" id="2.7.13.3"/>
    </reaction>
</comment>
<dbReference type="InterPro" id="IPR003661">
    <property type="entry name" value="HisK_dim/P_dom"/>
</dbReference>
<dbReference type="Pfam" id="PF00512">
    <property type="entry name" value="HisKA"/>
    <property type="match status" value="1"/>
</dbReference>
<dbReference type="GO" id="GO:0016020">
    <property type="term" value="C:membrane"/>
    <property type="evidence" value="ECO:0007669"/>
    <property type="project" value="UniProtKB-SubCell"/>
</dbReference>
<feature type="transmembrane region" description="Helical" evidence="13">
    <location>
        <begin position="37"/>
        <end position="60"/>
    </location>
</feature>
<dbReference type="InterPro" id="IPR036890">
    <property type="entry name" value="HATPase_C_sf"/>
</dbReference>
<evidence type="ECO:0000256" key="5">
    <source>
        <dbReference type="ARBA" id="ARBA00022553"/>
    </source>
</evidence>
<dbReference type="Pfam" id="PF02518">
    <property type="entry name" value="HATPase_c"/>
    <property type="match status" value="1"/>
</dbReference>
<keyword evidence="11 13" id="KW-0472">Membrane</keyword>
<dbReference type="STRING" id="69960.SAMN05421720_101203"/>
<dbReference type="PANTHER" id="PTHR43711:SF1">
    <property type="entry name" value="HISTIDINE KINASE 1"/>
    <property type="match status" value="1"/>
</dbReference>
<gene>
    <name evidence="15" type="ORF">SAMN05421720_101203</name>
</gene>
<proteinExistence type="inferred from homology"/>
<dbReference type="InterPro" id="IPR003594">
    <property type="entry name" value="HATPase_dom"/>
</dbReference>
<feature type="transmembrane region" description="Helical" evidence="13">
    <location>
        <begin position="6"/>
        <end position="25"/>
    </location>
</feature>
<organism evidence="15 16">
    <name type="scientific">Rhodospira trueperi</name>
    <dbReference type="NCBI Taxonomy" id="69960"/>
    <lineage>
        <taxon>Bacteria</taxon>
        <taxon>Pseudomonadati</taxon>
        <taxon>Pseudomonadota</taxon>
        <taxon>Alphaproteobacteria</taxon>
        <taxon>Rhodospirillales</taxon>
        <taxon>Rhodospirillaceae</taxon>
        <taxon>Rhodospira</taxon>
    </lineage>
</organism>
<evidence type="ECO:0000256" key="9">
    <source>
        <dbReference type="ARBA" id="ARBA00022989"/>
    </source>
</evidence>
<dbReference type="EMBL" id="FNAP01000001">
    <property type="protein sequence ID" value="SDD66829.1"/>
    <property type="molecule type" value="Genomic_DNA"/>
</dbReference>
<keyword evidence="6" id="KW-0808">Transferase</keyword>
<protein>
    <recommendedName>
        <fullName evidence="4">histidine kinase</fullName>
        <ecNumber evidence="4">2.7.13.3</ecNumber>
    </recommendedName>
</protein>
<dbReference type="Proteomes" id="UP000199412">
    <property type="component" value="Unassembled WGS sequence"/>
</dbReference>
<dbReference type="PANTHER" id="PTHR43711">
    <property type="entry name" value="TWO-COMPONENT HISTIDINE KINASE"/>
    <property type="match status" value="1"/>
</dbReference>
<dbReference type="InterPro" id="IPR005467">
    <property type="entry name" value="His_kinase_dom"/>
</dbReference>
<dbReference type="InterPro" id="IPR050736">
    <property type="entry name" value="Sensor_HK_Regulatory"/>
</dbReference>
<feature type="transmembrane region" description="Helical" evidence="13">
    <location>
        <begin position="117"/>
        <end position="138"/>
    </location>
</feature>
<evidence type="ECO:0000256" key="7">
    <source>
        <dbReference type="ARBA" id="ARBA00022692"/>
    </source>
</evidence>
<dbReference type="CDD" id="cd00082">
    <property type="entry name" value="HisKA"/>
    <property type="match status" value="1"/>
</dbReference>
<feature type="transmembrane region" description="Helical" evidence="13">
    <location>
        <begin position="376"/>
        <end position="398"/>
    </location>
</feature>
<evidence type="ECO:0000256" key="11">
    <source>
        <dbReference type="ARBA" id="ARBA00023136"/>
    </source>
</evidence>
<keyword evidence="10" id="KW-0902">Two-component regulatory system</keyword>
<evidence type="ECO:0000313" key="15">
    <source>
        <dbReference type="EMBL" id="SDD66829.1"/>
    </source>
</evidence>
<evidence type="ECO:0000256" key="3">
    <source>
        <dbReference type="ARBA" id="ARBA00006434"/>
    </source>
</evidence>
<feature type="domain" description="Histidine kinase" evidence="14">
    <location>
        <begin position="677"/>
        <end position="895"/>
    </location>
</feature>
<evidence type="ECO:0000256" key="12">
    <source>
        <dbReference type="SAM" id="Coils"/>
    </source>
</evidence>
<accession>A0A1G6WM31</accession>
<evidence type="ECO:0000256" key="8">
    <source>
        <dbReference type="ARBA" id="ARBA00022777"/>
    </source>
</evidence>
<feature type="transmembrane region" description="Helical" evidence="13">
    <location>
        <begin position="322"/>
        <end position="355"/>
    </location>
</feature>
<reference evidence="15 16" key="1">
    <citation type="submission" date="2016-10" db="EMBL/GenBank/DDBJ databases">
        <authorList>
            <person name="de Groot N.N."/>
        </authorList>
    </citation>
    <scope>NUCLEOTIDE SEQUENCE [LARGE SCALE GENOMIC DNA]</scope>
    <source>
        <strain evidence="15 16">ATCC 700224</strain>
    </source>
</reference>
<dbReference type="SMART" id="SM00387">
    <property type="entry name" value="HATPase_c"/>
    <property type="match status" value="1"/>
</dbReference>
<evidence type="ECO:0000256" key="2">
    <source>
        <dbReference type="ARBA" id="ARBA00004141"/>
    </source>
</evidence>
<keyword evidence="7 13" id="KW-0812">Transmembrane</keyword>
<keyword evidence="12" id="KW-0175">Coiled coil</keyword>
<dbReference type="EC" id="2.7.13.3" evidence="4"/>
<feature type="transmembrane region" description="Helical" evidence="13">
    <location>
        <begin position="158"/>
        <end position="177"/>
    </location>
</feature>
<dbReference type="Pfam" id="PF00474">
    <property type="entry name" value="SSF"/>
    <property type="match status" value="1"/>
</dbReference>
<evidence type="ECO:0000313" key="16">
    <source>
        <dbReference type="Proteomes" id="UP000199412"/>
    </source>
</evidence>
<keyword evidence="8" id="KW-0418">Kinase</keyword>
<dbReference type="CDD" id="cd00075">
    <property type="entry name" value="HATPase"/>
    <property type="match status" value="1"/>
</dbReference>
<feature type="transmembrane region" description="Helical" evidence="13">
    <location>
        <begin position="404"/>
        <end position="429"/>
    </location>
</feature>
<keyword evidence="9 13" id="KW-1133">Transmembrane helix</keyword>
<dbReference type="PROSITE" id="PS50109">
    <property type="entry name" value="HIS_KIN"/>
    <property type="match status" value="1"/>
</dbReference>
<dbReference type="GO" id="GO:0000155">
    <property type="term" value="F:phosphorelay sensor kinase activity"/>
    <property type="evidence" value="ECO:0007669"/>
    <property type="project" value="InterPro"/>
</dbReference>
<dbReference type="SUPFAM" id="SSF55874">
    <property type="entry name" value="ATPase domain of HSP90 chaperone/DNA topoisomerase II/histidine kinase"/>
    <property type="match status" value="1"/>
</dbReference>
<sequence length="900" mass="97927">MIPVVEFALAVALAYVALLFLVAYVGDRRARQGHSEWLQSSLVYTLSISIYCTSWTFYGAVGSAARNGLEFATIYLGPTLVFVGWWVVLRKLVRVGRTQRITSIADLISSRFGKSEVLGALVTLIAVAAATPYIALQLKAVTTSYQVIAGIPLDSADFRAGFWLAVGMALFTILFGTRNVDANERHHGVVAAIALEALVKLFALVAVGVFVVFALFDGPADLFAHAPPDFLHADDVFGPRWISLIVLSAAAIICLPRQFQVIVVENVDERHLSTASWLFPAYLFVSSLFTLPIAISGMTLMPPDADPDMFVLTIPLMAEAEALAMLAFLGGFSSATSMIIVSSIALSTMVSNHIVAPLALRLSHGRERVSGDVRRLLLTTRRIAIGAIILLGFLYFRISGQSDALASIGLIAFVGVAQFLPSVIGGLYWPLANRRGALWGLCAGFALWMYTLALPSLEAEWPMSPRLMAEGPFGIGLLRPEALFGLDGLDPLVHATFWSLLANAVLFVFGSLSRDPRPLEWVQARQFVDVFRGGADMSPGDGPRIRRTATSEELFILAQRILGAESAQDFFDAAARRQGLTHGLPMPTEDVMADLERRLAGSVGAASARAMMAQVAGGEVVSIDELVSIADETARIMRYSQALERKSAELETAAAQLREANERLRETDRQKDEFLSQVSHEVRTPMTAIRSFSEILRTTEDLNDIQARRFVTIIHEESIRLTRLLDVILDLRVVEKGEIPITVEPVEPDALLDAAAETCEGLSQGALIAIRRGARASGARVQADPDRLRQVFINLLSNAVRHNDKDSIEITVESHATGDLYEAIIADNGPGVPQDHRERVFSIFSATWTREGQKGAGLGLAISRGIMRRMGGDLTLDESTPEQGARFRVTLPLTTDDPPP</sequence>
<evidence type="ECO:0000256" key="10">
    <source>
        <dbReference type="ARBA" id="ARBA00023012"/>
    </source>
</evidence>
<evidence type="ECO:0000256" key="6">
    <source>
        <dbReference type="ARBA" id="ARBA00022679"/>
    </source>
</evidence>
<feature type="coiled-coil region" evidence="12">
    <location>
        <begin position="636"/>
        <end position="677"/>
    </location>
</feature>
<dbReference type="InterPro" id="IPR004358">
    <property type="entry name" value="Sig_transdc_His_kin-like_C"/>
</dbReference>
<dbReference type="OrthoDB" id="9764438at2"/>
<evidence type="ECO:0000256" key="1">
    <source>
        <dbReference type="ARBA" id="ARBA00000085"/>
    </source>
</evidence>
<dbReference type="RefSeq" id="WP_092780762.1">
    <property type="nucleotide sequence ID" value="NZ_FNAP01000001.1"/>
</dbReference>
<comment type="subcellular location">
    <subcellularLocation>
        <location evidence="2">Membrane</location>
        <topology evidence="2">Multi-pass membrane protein</topology>
    </subcellularLocation>
</comment>
<dbReference type="InterPro" id="IPR036097">
    <property type="entry name" value="HisK_dim/P_sf"/>
</dbReference>
<keyword evidence="5" id="KW-0597">Phosphoprotein</keyword>
<dbReference type="InterPro" id="IPR001734">
    <property type="entry name" value="Na/solute_symporter"/>
</dbReference>
<dbReference type="CDD" id="cd10322">
    <property type="entry name" value="SLC5sbd"/>
    <property type="match status" value="1"/>
</dbReference>
<evidence type="ECO:0000259" key="14">
    <source>
        <dbReference type="PROSITE" id="PS50109"/>
    </source>
</evidence>
<dbReference type="PRINTS" id="PR00344">
    <property type="entry name" value="BCTRLSENSOR"/>
</dbReference>
<dbReference type="GO" id="GO:0022857">
    <property type="term" value="F:transmembrane transporter activity"/>
    <property type="evidence" value="ECO:0007669"/>
    <property type="project" value="InterPro"/>
</dbReference>
<dbReference type="PROSITE" id="PS50283">
    <property type="entry name" value="NA_SOLUT_SYMP_3"/>
    <property type="match status" value="1"/>
</dbReference>
<dbReference type="SMART" id="SM00388">
    <property type="entry name" value="HisKA"/>
    <property type="match status" value="1"/>
</dbReference>
<name>A0A1G6WM31_9PROT</name>
<feature type="transmembrane region" description="Helical" evidence="13">
    <location>
        <begin position="436"/>
        <end position="457"/>
    </location>
</feature>
<evidence type="ECO:0000256" key="13">
    <source>
        <dbReference type="SAM" id="Phobius"/>
    </source>
</evidence>
<feature type="transmembrane region" description="Helical" evidence="13">
    <location>
        <begin position="189"/>
        <end position="216"/>
    </location>
</feature>
<dbReference type="InterPro" id="IPR038377">
    <property type="entry name" value="Na/Glc_symporter_sf"/>
</dbReference>
<dbReference type="Gene3D" id="1.20.1730.10">
    <property type="entry name" value="Sodium/glucose cotransporter"/>
    <property type="match status" value="1"/>
</dbReference>
<evidence type="ECO:0000256" key="4">
    <source>
        <dbReference type="ARBA" id="ARBA00012438"/>
    </source>
</evidence>
<dbReference type="Gene3D" id="3.30.565.10">
    <property type="entry name" value="Histidine kinase-like ATPase, C-terminal domain"/>
    <property type="match status" value="1"/>
</dbReference>
<dbReference type="AlphaFoldDB" id="A0A1G6WM31"/>
<feature type="transmembrane region" description="Helical" evidence="13">
    <location>
        <begin position="277"/>
        <end position="302"/>
    </location>
</feature>
<comment type="similarity">
    <text evidence="3">Belongs to the sodium:solute symporter (SSF) (TC 2.A.21) family.</text>
</comment>
<feature type="transmembrane region" description="Helical" evidence="13">
    <location>
        <begin position="236"/>
        <end position="256"/>
    </location>
</feature>
<dbReference type="SUPFAM" id="SSF47384">
    <property type="entry name" value="Homodimeric domain of signal transducing histidine kinase"/>
    <property type="match status" value="1"/>
</dbReference>